<keyword evidence="2" id="KW-1185">Reference proteome</keyword>
<sequence length="183" mass="21611">MPDDVRRLASMKCQREIWCFCSKGQVFDSEGRHVVCFPDVIDILELLQMEGYVMAIASRYSWPEEELALLELFQLEDYFSYVEVYIGDKAEHFRNLRRKSGIHYEDMLFFDDSYVNIRMVSELGVVCVYVRQGMTLDLLREGLEKFARLYPLPSSKEKTTNAVIRIQHILKSYKVYTTYTKLK</sequence>
<comment type="caution">
    <text evidence="1">The sequence shown here is derived from an EMBL/GenBank/DDBJ whole genome shotgun (WGS) entry which is preliminary data.</text>
</comment>
<organism evidence="1 2">
    <name type="scientific">Paralvinella palmiformis</name>
    <dbReference type="NCBI Taxonomy" id="53620"/>
    <lineage>
        <taxon>Eukaryota</taxon>
        <taxon>Metazoa</taxon>
        <taxon>Spiralia</taxon>
        <taxon>Lophotrochozoa</taxon>
        <taxon>Annelida</taxon>
        <taxon>Polychaeta</taxon>
        <taxon>Sedentaria</taxon>
        <taxon>Canalipalpata</taxon>
        <taxon>Terebellida</taxon>
        <taxon>Terebelliformia</taxon>
        <taxon>Alvinellidae</taxon>
        <taxon>Paralvinella</taxon>
    </lineage>
</organism>
<dbReference type="SUPFAM" id="SSF56784">
    <property type="entry name" value="HAD-like"/>
    <property type="match status" value="1"/>
</dbReference>
<dbReference type="PANTHER" id="PTHR17901">
    <property type="entry name" value="MAGNESIUM-DEPENDENT PHOSPHATASE 1 MDP1"/>
    <property type="match status" value="1"/>
</dbReference>
<dbReference type="InterPro" id="IPR010036">
    <property type="entry name" value="MDP_1_eu_arc"/>
</dbReference>
<dbReference type="InterPro" id="IPR023214">
    <property type="entry name" value="HAD_sf"/>
</dbReference>
<reference evidence="1" key="1">
    <citation type="journal article" date="2023" name="Mol. Biol. Evol.">
        <title>Third-Generation Sequencing Reveals the Adaptive Role of the Epigenome in Three Deep-Sea Polychaetes.</title>
        <authorList>
            <person name="Perez M."/>
            <person name="Aroh O."/>
            <person name="Sun Y."/>
            <person name="Lan Y."/>
            <person name="Juniper S.K."/>
            <person name="Young C.R."/>
            <person name="Angers B."/>
            <person name="Qian P.Y."/>
        </authorList>
    </citation>
    <scope>NUCLEOTIDE SEQUENCE</scope>
    <source>
        <strain evidence="1">P08H-3</strain>
    </source>
</reference>
<dbReference type="EMBL" id="JAODUP010000239">
    <property type="protein sequence ID" value="KAK2155477.1"/>
    <property type="molecule type" value="Genomic_DNA"/>
</dbReference>
<dbReference type="Proteomes" id="UP001208570">
    <property type="component" value="Unassembled WGS sequence"/>
</dbReference>
<accession>A0AAD9JML5</accession>
<gene>
    <name evidence="1" type="ORF">LSH36_239g03014</name>
</gene>
<dbReference type="Pfam" id="PF12689">
    <property type="entry name" value="Acid_PPase"/>
    <property type="match status" value="1"/>
</dbReference>
<dbReference type="AlphaFoldDB" id="A0AAD9JML5"/>
<name>A0AAD9JML5_9ANNE</name>
<evidence type="ECO:0000313" key="1">
    <source>
        <dbReference type="EMBL" id="KAK2155477.1"/>
    </source>
</evidence>
<dbReference type="NCBIfam" id="TIGR01685">
    <property type="entry name" value="MDP-1"/>
    <property type="match status" value="1"/>
</dbReference>
<dbReference type="GO" id="GO:0003993">
    <property type="term" value="F:acid phosphatase activity"/>
    <property type="evidence" value="ECO:0007669"/>
    <property type="project" value="TreeGrafter"/>
</dbReference>
<dbReference type="InterPro" id="IPR036412">
    <property type="entry name" value="HAD-like_sf"/>
</dbReference>
<dbReference type="Gene3D" id="3.40.50.1000">
    <property type="entry name" value="HAD superfamily/HAD-like"/>
    <property type="match status" value="1"/>
</dbReference>
<protein>
    <submittedName>
        <fullName evidence="1">Uncharacterized protein</fullName>
    </submittedName>
</protein>
<proteinExistence type="predicted"/>
<evidence type="ECO:0000313" key="2">
    <source>
        <dbReference type="Proteomes" id="UP001208570"/>
    </source>
</evidence>
<dbReference type="PANTHER" id="PTHR17901:SF14">
    <property type="entry name" value="MAGNESIUM-DEPENDENT PHOSPHATASE 1"/>
    <property type="match status" value="1"/>
</dbReference>